<evidence type="ECO:0000313" key="2">
    <source>
        <dbReference type="EMBL" id="VDK25361.1"/>
    </source>
</evidence>
<organism evidence="4">
    <name type="scientific">Taenia asiatica</name>
    <name type="common">Asian tapeworm</name>
    <dbReference type="NCBI Taxonomy" id="60517"/>
    <lineage>
        <taxon>Eukaryota</taxon>
        <taxon>Metazoa</taxon>
        <taxon>Spiralia</taxon>
        <taxon>Lophotrochozoa</taxon>
        <taxon>Platyhelminthes</taxon>
        <taxon>Cestoda</taxon>
        <taxon>Eucestoda</taxon>
        <taxon>Cyclophyllidea</taxon>
        <taxon>Taeniidae</taxon>
        <taxon>Taenia</taxon>
    </lineage>
</organism>
<evidence type="ECO:0000256" key="1">
    <source>
        <dbReference type="SAM" id="MobiDB-lite"/>
    </source>
</evidence>
<gene>
    <name evidence="2" type="ORF">TASK_LOCUS2488</name>
</gene>
<name>A0A0R3VYJ3_TAEAS</name>
<keyword evidence="3" id="KW-1185">Reference proteome</keyword>
<evidence type="ECO:0000313" key="4">
    <source>
        <dbReference type="WBParaSite" id="TASK_0000248701-mRNA-1"/>
    </source>
</evidence>
<protein>
    <submittedName>
        <fullName evidence="2 4">Uncharacterized protein</fullName>
    </submittedName>
</protein>
<dbReference type="EMBL" id="UYRS01001813">
    <property type="protein sequence ID" value="VDK25361.1"/>
    <property type="molecule type" value="Genomic_DNA"/>
</dbReference>
<proteinExistence type="predicted"/>
<dbReference type="WBParaSite" id="TASK_0000248701-mRNA-1">
    <property type="protein sequence ID" value="TASK_0000248701-mRNA-1"/>
    <property type="gene ID" value="TASK_0000248701"/>
</dbReference>
<sequence>MLADSGIAGLKTPPPWHNNNAPSTREFATSIKSRPYLQVIDISDNFDPRWSAKTNPRQTHDETDLPT</sequence>
<feature type="compositionally biased region" description="Basic and acidic residues" evidence="1">
    <location>
        <begin position="58"/>
        <end position="67"/>
    </location>
</feature>
<reference evidence="2 3" key="2">
    <citation type="submission" date="2018-11" db="EMBL/GenBank/DDBJ databases">
        <authorList>
            <consortium name="Pathogen Informatics"/>
        </authorList>
    </citation>
    <scope>NUCLEOTIDE SEQUENCE [LARGE SCALE GENOMIC DNA]</scope>
</reference>
<accession>A0A0R3VYJ3</accession>
<feature type="region of interest" description="Disordered" evidence="1">
    <location>
        <begin position="45"/>
        <end position="67"/>
    </location>
</feature>
<dbReference type="Proteomes" id="UP000282613">
    <property type="component" value="Unassembled WGS sequence"/>
</dbReference>
<dbReference type="AlphaFoldDB" id="A0A0R3VYJ3"/>
<evidence type="ECO:0000313" key="3">
    <source>
        <dbReference type="Proteomes" id="UP000282613"/>
    </source>
</evidence>
<feature type="region of interest" description="Disordered" evidence="1">
    <location>
        <begin position="1"/>
        <end position="23"/>
    </location>
</feature>
<reference evidence="4" key="1">
    <citation type="submission" date="2017-02" db="UniProtKB">
        <authorList>
            <consortium name="WormBaseParasite"/>
        </authorList>
    </citation>
    <scope>IDENTIFICATION</scope>
</reference>